<evidence type="ECO:0000256" key="1">
    <source>
        <dbReference type="ARBA" id="ARBA00023224"/>
    </source>
</evidence>
<dbReference type="OrthoDB" id="266313at2"/>
<gene>
    <name evidence="5" type="ORF">CKY28_11500</name>
</gene>
<dbReference type="PANTHER" id="PTHR32089:SF112">
    <property type="entry name" value="LYSOZYME-LIKE PROTEIN-RELATED"/>
    <property type="match status" value="1"/>
</dbReference>
<evidence type="ECO:0000313" key="6">
    <source>
        <dbReference type="Proteomes" id="UP000218151"/>
    </source>
</evidence>
<dbReference type="PANTHER" id="PTHR32089">
    <property type="entry name" value="METHYL-ACCEPTING CHEMOTAXIS PROTEIN MCPB"/>
    <property type="match status" value="1"/>
</dbReference>
<evidence type="ECO:0000259" key="4">
    <source>
        <dbReference type="PROSITE" id="PS50111"/>
    </source>
</evidence>
<feature type="domain" description="Methyl-accepting transducer" evidence="4">
    <location>
        <begin position="185"/>
        <end position="418"/>
    </location>
</feature>
<dbReference type="GO" id="GO:0004888">
    <property type="term" value="F:transmembrane signaling receptor activity"/>
    <property type="evidence" value="ECO:0007669"/>
    <property type="project" value="InterPro"/>
</dbReference>
<dbReference type="PRINTS" id="PR00260">
    <property type="entry name" value="CHEMTRNSDUCR"/>
</dbReference>
<comment type="similarity">
    <text evidence="2">Belongs to the methyl-accepting chemotaxis (MCP) protein family.</text>
</comment>
<dbReference type="GO" id="GO:0007165">
    <property type="term" value="P:signal transduction"/>
    <property type="evidence" value="ECO:0007669"/>
    <property type="project" value="UniProtKB-KW"/>
</dbReference>
<protein>
    <submittedName>
        <fullName evidence="5">Chemotaxis protein</fullName>
    </submittedName>
</protein>
<dbReference type="InterPro" id="IPR004089">
    <property type="entry name" value="MCPsignal_dom"/>
</dbReference>
<dbReference type="Gene3D" id="1.10.287.950">
    <property type="entry name" value="Methyl-accepting chemotaxis protein"/>
    <property type="match status" value="1"/>
</dbReference>
<proteinExistence type="inferred from homology"/>
<organism evidence="5 6">
    <name type="scientific">Sphingomonas lenta</name>
    <dbReference type="NCBI Taxonomy" id="1141887"/>
    <lineage>
        <taxon>Bacteria</taxon>
        <taxon>Pseudomonadati</taxon>
        <taxon>Pseudomonadota</taxon>
        <taxon>Alphaproteobacteria</taxon>
        <taxon>Sphingomonadales</taxon>
        <taxon>Sphingomonadaceae</taxon>
        <taxon>Sphingomonas</taxon>
    </lineage>
</organism>
<sequence>MPVPGSIAATIDLPARLRAFDADGVLTAAARDAWAVLEPEARSVADAYWQQWKRCFDAHRVWAPAENDRMIDIGVEFLRNRFLDTRGRAWIESIERSVAAAFTADVSPMVLLSMVSASDRAALDVLMRRVQRDDARLPSLIDTLMRLSALEGEITVAIYNGYRKHGSQSARDRLAAEFRDGIAALASSTNEESHSLRNQGTRASAAARGMLGKTSEVAAAAEQSAVAMREAAQTAAGLIRAIEDARVEVEAAAEIATRASAQAGQAVGMSEALSDHAKSIESILGLIRDIAGQTNLLALNATIEAARAGDAGRGFAVVAQEVKSLANQTARATDDIAAKIAAIQSATRSTVETNASIKSTVAEVQESAERIRYAMEAQAQTVTAITAAVDETALAADCMSDTIAAIREDTETVASEIEGVGKGFDLLDGRLATLKTSAGEFAAKVAA</sequence>
<dbReference type="RefSeq" id="WP_095998631.1">
    <property type="nucleotide sequence ID" value="NZ_NSLI01000003.1"/>
</dbReference>
<name>A0A2A2SGL7_9SPHN</name>
<dbReference type="Proteomes" id="UP000218151">
    <property type="component" value="Unassembled WGS sequence"/>
</dbReference>
<dbReference type="SMART" id="SM00283">
    <property type="entry name" value="MA"/>
    <property type="match status" value="1"/>
</dbReference>
<dbReference type="AlphaFoldDB" id="A0A2A2SGL7"/>
<dbReference type="Pfam" id="PF00015">
    <property type="entry name" value="MCPsignal"/>
    <property type="match status" value="1"/>
</dbReference>
<reference evidence="6" key="1">
    <citation type="submission" date="2017-09" db="EMBL/GenBank/DDBJ databases">
        <authorList>
            <person name="Feng G."/>
            <person name="Zhu H."/>
        </authorList>
    </citation>
    <scope>NUCLEOTIDE SEQUENCE [LARGE SCALE GENOMIC DNA]</scope>
    <source>
        <strain evidence="6">1PNM-20</strain>
    </source>
</reference>
<dbReference type="EMBL" id="NSLI01000003">
    <property type="protein sequence ID" value="PAX08389.1"/>
    <property type="molecule type" value="Genomic_DNA"/>
</dbReference>
<dbReference type="InterPro" id="IPR004090">
    <property type="entry name" value="Chemotax_Me-accpt_rcpt"/>
</dbReference>
<dbReference type="SUPFAM" id="SSF58104">
    <property type="entry name" value="Methyl-accepting chemotaxis protein (MCP) signaling domain"/>
    <property type="match status" value="1"/>
</dbReference>
<keyword evidence="6" id="KW-1185">Reference proteome</keyword>
<evidence type="ECO:0000256" key="3">
    <source>
        <dbReference type="PROSITE-ProRule" id="PRU00284"/>
    </source>
</evidence>
<comment type="caution">
    <text evidence="5">The sequence shown here is derived from an EMBL/GenBank/DDBJ whole genome shotgun (WGS) entry which is preliminary data.</text>
</comment>
<dbReference type="GO" id="GO:0016020">
    <property type="term" value="C:membrane"/>
    <property type="evidence" value="ECO:0007669"/>
    <property type="project" value="InterPro"/>
</dbReference>
<keyword evidence="1 3" id="KW-0807">Transducer</keyword>
<dbReference type="GO" id="GO:0006935">
    <property type="term" value="P:chemotaxis"/>
    <property type="evidence" value="ECO:0007669"/>
    <property type="project" value="InterPro"/>
</dbReference>
<evidence type="ECO:0000256" key="2">
    <source>
        <dbReference type="ARBA" id="ARBA00029447"/>
    </source>
</evidence>
<evidence type="ECO:0000313" key="5">
    <source>
        <dbReference type="EMBL" id="PAX08389.1"/>
    </source>
</evidence>
<dbReference type="PROSITE" id="PS50111">
    <property type="entry name" value="CHEMOTAXIS_TRANSDUC_2"/>
    <property type="match status" value="1"/>
</dbReference>
<accession>A0A2A2SGL7</accession>